<evidence type="ECO:0000313" key="2">
    <source>
        <dbReference type="EMBL" id="KOH46189.1"/>
    </source>
</evidence>
<comment type="caution">
    <text evidence="2">The sequence shown here is derived from an EMBL/GenBank/DDBJ whole genome shotgun (WGS) entry which is preliminary data.</text>
</comment>
<reference evidence="3" key="1">
    <citation type="submission" date="2015-07" db="EMBL/GenBank/DDBJ databases">
        <title>Genome sequencing of Sunxiuqinia dokdonensis strain SK.</title>
        <authorList>
            <person name="Ahn S."/>
            <person name="Kim B.-C."/>
        </authorList>
    </citation>
    <scope>NUCLEOTIDE SEQUENCE [LARGE SCALE GENOMIC DNA]</scope>
    <source>
        <strain evidence="3">SK</strain>
    </source>
</reference>
<dbReference type="Proteomes" id="UP000036958">
    <property type="component" value="Unassembled WGS sequence"/>
</dbReference>
<dbReference type="AlphaFoldDB" id="A0A0L8VCL4"/>
<feature type="chain" id="PRO_5005591368" evidence="1">
    <location>
        <begin position="24"/>
        <end position="193"/>
    </location>
</feature>
<evidence type="ECO:0000313" key="3">
    <source>
        <dbReference type="Proteomes" id="UP000036958"/>
    </source>
</evidence>
<evidence type="ECO:0000256" key="1">
    <source>
        <dbReference type="SAM" id="SignalP"/>
    </source>
</evidence>
<sequence>MKTYNFKIIIAAFFAVMGLTVSAQKCGVYKTYEDYTNGKMEVSINCATKDGKIKPNNFFKKDYVTVIKNGEKTDLNKDEIFGYQLCNGEFFRFFNNDRLTLADKSGLWIYTREEVVSHSPFTGTKKRTKYYFSKDGSGEIKSLTFSNLKDVIPADDPLYSEMELLFSSNSALHAYNQSSGSYKINSFLNSKGL</sequence>
<feature type="signal peptide" evidence="1">
    <location>
        <begin position="1"/>
        <end position="23"/>
    </location>
</feature>
<keyword evidence="1" id="KW-0732">Signal</keyword>
<dbReference type="OrthoDB" id="946740at2"/>
<gene>
    <name evidence="2" type="ORF">NC99_09670</name>
</gene>
<proteinExistence type="predicted"/>
<dbReference type="RefSeq" id="WP_157624440.1">
    <property type="nucleotide sequence ID" value="NZ_LGIA01000041.1"/>
</dbReference>
<keyword evidence="3" id="KW-1185">Reference proteome</keyword>
<organism evidence="2 3">
    <name type="scientific">Sunxiuqinia dokdonensis</name>
    <dbReference type="NCBI Taxonomy" id="1409788"/>
    <lineage>
        <taxon>Bacteria</taxon>
        <taxon>Pseudomonadati</taxon>
        <taxon>Bacteroidota</taxon>
        <taxon>Bacteroidia</taxon>
        <taxon>Marinilabiliales</taxon>
        <taxon>Prolixibacteraceae</taxon>
        <taxon>Sunxiuqinia</taxon>
    </lineage>
</organism>
<name>A0A0L8VCL4_9BACT</name>
<dbReference type="EMBL" id="LGIA01000041">
    <property type="protein sequence ID" value="KOH46189.1"/>
    <property type="molecule type" value="Genomic_DNA"/>
</dbReference>
<dbReference type="STRING" id="1409788.NC99_09670"/>
<accession>A0A0L8VCL4</accession>
<protein>
    <submittedName>
        <fullName evidence="2">Uncharacterized protein</fullName>
    </submittedName>
</protein>